<evidence type="ECO:0000256" key="1">
    <source>
        <dbReference type="ARBA" id="ARBA00005125"/>
    </source>
</evidence>
<dbReference type="Pfam" id="PF01370">
    <property type="entry name" value="Epimerase"/>
    <property type="match status" value="2"/>
</dbReference>
<keyword evidence="4" id="KW-0413">Isomerase</keyword>
<proteinExistence type="inferred from homology"/>
<evidence type="ECO:0000259" key="3">
    <source>
        <dbReference type="Pfam" id="PF01370"/>
    </source>
</evidence>
<protein>
    <submittedName>
        <fullName evidence="4">dTDP-L-rhamnose 4-epimerase</fullName>
        <ecNumber evidence="4">5.1.3.25</ecNumber>
    </submittedName>
</protein>
<dbReference type="EMBL" id="CATZAT010000003">
    <property type="protein sequence ID" value="CAJ0787577.1"/>
    <property type="molecule type" value="Genomic_DNA"/>
</dbReference>
<dbReference type="RefSeq" id="WP_112185591.1">
    <property type="nucleotide sequence ID" value="NZ_CATZAT010000003.1"/>
</dbReference>
<name>A0ABC8QH33_9RALS</name>
<reference evidence="4 5" key="1">
    <citation type="submission" date="2023-07" db="EMBL/GenBank/DDBJ databases">
        <authorList>
            <person name="Peeters C."/>
        </authorList>
    </citation>
    <scope>NUCLEOTIDE SEQUENCE [LARGE SCALE GENOMIC DNA]</scope>
    <source>
        <strain evidence="4 5">LMG 18096</strain>
    </source>
</reference>
<dbReference type="PRINTS" id="PR01713">
    <property type="entry name" value="NUCEPIMERASE"/>
</dbReference>
<dbReference type="AlphaFoldDB" id="A0ABC8QH33"/>
<evidence type="ECO:0000313" key="5">
    <source>
        <dbReference type="Proteomes" id="UP001189663"/>
    </source>
</evidence>
<comment type="similarity">
    <text evidence="2">Belongs to the NAD(P)-dependent epimerase/dehydratase family.</text>
</comment>
<dbReference type="Gene3D" id="3.40.50.720">
    <property type="entry name" value="NAD(P)-binding Rossmann-like Domain"/>
    <property type="match status" value="1"/>
</dbReference>
<dbReference type="InterPro" id="IPR036291">
    <property type="entry name" value="NAD(P)-bd_dom_sf"/>
</dbReference>
<organism evidence="4 5">
    <name type="scientific">Ralstonia holmesii</name>
    <dbReference type="NCBI Taxonomy" id="3058602"/>
    <lineage>
        <taxon>Bacteria</taxon>
        <taxon>Pseudomonadati</taxon>
        <taxon>Pseudomonadota</taxon>
        <taxon>Betaproteobacteria</taxon>
        <taxon>Burkholderiales</taxon>
        <taxon>Burkholderiaceae</taxon>
        <taxon>Ralstonia</taxon>
    </lineage>
</organism>
<dbReference type="InterPro" id="IPR001509">
    <property type="entry name" value="Epimerase_deHydtase"/>
</dbReference>
<dbReference type="Proteomes" id="UP001189663">
    <property type="component" value="Unassembled WGS sequence"/>
</dbReference>
<dbReference type="SUPFAM" id="SSF51735">
    <property type="entry name" value="NAD(P)-binding Rossmann-fold domains"/>
    <property type="match status" value="1"/>
</dbReference>
<sequence>MSNIVLITGGAGFIGSHLTPKLLEAGYTIRILDNLSTQIHGALPTGLEWLNTEGIEFVRGSVAERDTWVRALKDVETVVHLAAETGTGQSMYEVARYDMVNTHGTALLFDVLAQDKVRTVKRVILASSRSVYGEGAYHCGSCGLDPVYPDSRTPEALAAHRWEYECPSCGATLTAKPTSESDRVRPGSIYAATKYAQEDLTRIACESLGIDYVIYRFQNVYGERQSLNNPYTGILSIFSTRIRRDLVLPLFEDGEESRDFVHVEDVVTAVAMGVASKNAINRIFNVGSGVQCSVRQVAEELTRALGKTPNVQVTGQYRVGDIRHNYANMTASASILGFRPAISLQEGLGRFAAWVHTQPLPADRLEEANKELRARKLMG</sequence>
<dbReference type="GO" id="GO:0016853">
    <property type="term" value="F:isomerase activity"/>
    <property type="evidence" value="ECO:0007669"/>
    <property type="project" value="UniProtKB-KW"/>
</dbReference>
<evidence type="ECO:0000313" key="4">
    <source>
        <dbReference type="EMBL" id="CAJ0787577.1"/>
    </source>
</evidence>
<dbReference type="PANTHER" id="PTHR43000">
    <property type="entry name" value="DTDP-D-GLUCOSE 4,6-DEHYDRATASE-RELATED"/>
    <property type="match status" value="1"/>
</dbReference>
<accession>A0ABC8QH33</accession>
<comment type="caution">
    <text evidence="4">The sequence shown here is derived from an EMBL/GenBank/DDBJ whole genome shotgun (WGS) entry which is preliminary data.</text>
</comment>
<feature type="domain" description="NAD-dependent epimerase/dehydratase" evidence="3">
    <location>
        <begin position="177"/>
        <end position="287"/>
    </location>
</feature>
<dbReference type="EC" id="5.1.3.25" evidence="4"/>
<gene>
    <name evidence="4" type="primary">wbiB</name>
    <name evidence="4" type="ORF">LMG18096_01985</name>
</gene>
<keyword evidence="5" id="KW-1185">Reference proteome</keyword>
<evidence type="ECO:0000256" key="2">
    <source>
        <dbReference type="ARBA" id="ARBA00007637"/>
    </source>
</evidence>
<feature type="domain" description="NAD-dependent epimerase/dehydratase" evidence="3">
    <location>
        <begin position="5"/>
        <end position="137"/>
    </location>
</feature>
<comment type="pathway">
    <text evidence="1">Bacterial outer membrane biogenesis; LPS O-antigen biosynthesis.</text>
</comment>